<feature type="domain" description="RGS1/SST2-like Fungal-Differentiation Regulator" evidence="1">
    <location>
        <begin position="75"/>
        <end position="211"/>
    </location>
</feature>
<dbReference type="InterPro" id="IPR036388">
    <property type="entry name" value="WH-like_DNA-bd_sf"/>
</dbReference>
<dbReference type="CDD" id="cd04450">
    <property type="entry name" value="DEP_RGS7-like"/>
    <property type="match status" value="1"/>
</dbReference>
<dbReference type="STRING" id="1095629.A0A0C9Y779"/>
<dbReference type="SUPFAM" id="SSF46785">
    <property type="entry name" value="Winged helix' DNA-binding domain"/>
    <property type="match status" value="1"/>
</dbReference>
<dbReference type="AlphaFoldDB" id="A0A0C9Y779"/>
<evidence type="ECO:0000313" key="3">
    <source>
        <dbReference type="Proteomes" id="UP000054477"/>
    </source>
</evidence>
<reference evidence="3" key="2">
    <citation type="submission" date="2015-01" db="EMBL/GenBank/DDBJ databases">
        <title>Evolutionary Origins and Diversification of the Mycorrhizal Mutualists.</title>
        <authorList>
            <consortium name="DOE Joint Genome Institute"/>
            <consortium name="Mycorrhizal Genomics Consortium"/>
            <person name="Kohler A."/>
            <person name="Kuo A."/>
            <person name="Nagy L.G."/>
            <person name="Floudas D."/>
            <person name="Copeland A."/>
            <person name="Barry K.W."/>
            <person name="Cichocki N."/>
            <person name="Veneault-Fourrey C."/>
            <person name="LaButti K."/>
            <person name="Lindquist E.A."/>
            <person name="Lipzen A."/>
            <person name="Lundell T."/>
            <person name="Morin E."/>
            <person name="Murat C."/>
            <person name="Riley R."/>
            <person name="Ohm R."/>
            <person name="Sun H."/>
            <person name="Tunlid A."/>
            <person name="Henrissat B."/>
            <person name="Grigoriev I.V."/>
            <person name="Hibbett D.S."/>
            <person name="Martin F."/>
        </authorList>
    </citation>
    <scope>NUCLEOTIDE SEQUENCE [LARGE SCALE GENOMIC DNA]</scope>
    <source>
        <strain evidence="3">LaAM-08-1</strain>
    </source>
</reference>
<proteinExistence type="predicted"/>
<accession>A0A0C9Y779</accession>
<dbReference type="HOGENOM" id="CLU_060148_0_0_1"/>
<dbReference type="InterPro" id="IPR036390">
    <property type="entry name" value="WH_DNA-bd_sf"/>
</dbReference>
<dbReference type="InterPro" id="IPR058855">
    <property type="entry name" value="RGS1/SST2-like_Fungal-DR"/>
</dbReference>
<dbReference type="Proteomes" id="UP000054477">
    <property type="component" value="Unassembled WGS sequence"/>
</dbReference>
<name>A0A0C9Y779_9AGAR</name>
<dbReference type="EMBL" id="KN838575">
    <property type="protein sequence ID" value="KIK03903.1"/>
    <property type="molecule type" value="Genomic_DNA"/>
</dbReference>
<organism evidence="2 3">
    <name type="scientific">Laccaria amethystina LaAM-08-1</name>
    <dbReference type="NCBI Taxonomy" id="1095629"/>
    <lineage>
        <taxon>Eukaryota</taxon>
        <taxon>Fungi</taxon>
        <taxon>Dikarya</taxon>
        <taxon>Basidiomycota</taxon>
        <taxon>Agaricomycotina</taxon>
        <taxon>Agaricomycetes</taxon>
        <taxon>Agaricomycetidae</taxon>
        <taxon>Agaricales</taxon>
        <taxon>Agaricineae</taxon>
        <taxon>Hydnangiaceae</taxon>
        <taxon>Laccaria</taxon>
    </lineage>
</organism>
<sequence length="372" mass="40705">MDGADDLPHVLPALVGTEGFSLAADGGENSLPAMAQAEDVSPGIAPAGGEPQAVLASSYKGLLKTTKSGRTFTKDAFDVFAALILSLKLGPHKGYGFFTHTYPHSFTTDEAVGILASLKISRVVKKEPTPRDLTKTQTTKEYITYSMTTVVAKAMCQCFIDGCLIKSAVDTTPFLFKDAWIYQLTPKGLHIIHRFISKNNINADHLRALFRSLPVCTNLLHLERQDEDDQMVLSEDVITDVFRLFAGNKPRHTNPVADKDLDPVQRHNKRTKGIPFFGVKSKGVVYDLCFTAMDALAWLGEFTSVVGREEAASLAAYFVGFGWITLVDDSRKSNESAIVLLLKIVCFRRSKVLLRLIEKPASSGVAQKCCTG</sequence>
<keyword evidence="3" id="KW-1185">Reference proteome</keyword>
<dbReference type="OrthoDB" id="196547at2759"/>
<protein>
    <recommendedName>
        <fullName evidence="1">RGS1/SST2-like Fungal-Differentiation Regulator domain-containing protein</fullName>
    </recommendedName>
</protein>
<reference evidence="2 3" key="1">
    <citation type="submission" date="2014-04" db="EMBL/GenBank/DDBJ databases">
        <authorList>
            <consortium name="DOE Joint Genome Institute"/>
            <person name="Kuo A."/>
            <person name="Kohler A."/>
            <person name="Nagy L.G."/>
            <person name="Floudas D."/>
            <person name="Copeland A."/>
            <person name="Barry K.W."/>
            <person name="Cichocki N."/>
            <person name="Veneault-Fourrey C."/>
            <person name="LaButti K."/>
            <person name="Lindquist E.A."/>
            <person name="Lipzen A."/>
            <person name="Lundell T."/>
            <person name="Morin E."/>
            <person name="Murat C."/>
            <person name="Sun H."/>
            <person name="Tunlid A."/>
            <person name="Henrissat B."/>
            <person name="Grigoriev I.V."/>
            <person name="Hibbett D.S."/>
            <person name="Martin F."/>
            <person name="Nordberg H.P."/>
            <person name="Cantor M.N."/>
            <person name="Hua S.X."/>
        </authorList>
    </citation>
    <scope>NUCLEOTIDE SEQUENCE [LARGE SCALE GENOMIC DNA]</scope>
    <source>
        <strain evidence="2 3">LaAM-08-1</strain>
    </source>
</reference>
<gene>
    <name evidence="2" type="ORF">K443DRAFT_676399</name>
</gene>
<dbReference type="Pfam" id="PF25889">
    <property type="entry name" value="WHD_Fungal_DR"/>
    <property type="match status" value="1"/>
</dbReference>
<dbReference type="Gene3D" id="1.10.10.10">
    <property type="entry name" value="Winged helix-like DNA-binding domain superfamily/Winged helix DNA-binding domain"/>
    <property type="match status" value="1"/>
</dbReference>
<evidence type="ECO:0000259" key="1">
    <source>
        <dbReference type="Pfam" id="PF25889"/>
    </source>
</evidence>
<evidence type="ECO:0000313" key="2">
    <source>
        <dbReference type="EMBL" id="KIK03903.1"/>
    </source>
</evidence>